<sequence length="92" mass="10382">MAEDYDKDAGGEGGEAKAVDGEDPGVEVEVDDDRGFMSHALQFPKDDGEETRKAERDYDVIDPRQRGARGREEERERKRASKGRDGRGRSRR</sequence>
<keyword evidence="3" id="KW-1185">Reference proteome</keyword>
<feature type="compositionally biased region" description="Basic and acidic residues" evidence="1">
    <location>
        <begin position="44"/>
        <end position="92"/>
    </location>
</feature>
<feature type="region of interest" description="Disordered" evidence="1">
    <location>
        <begin position="1"/>
        <end position="92"/>
    </location>
</feature>
<evidence type="ECO:0000313" key="2">
    <source>
        <dbReference type="EMBL" id="KIJ58521.1"/>
    </source>
</evidence>
<accession>A0A0C9W6T1</accession>
<protein>
    <submittedName>
        <fullName evidence="2">Uncharacterized protein</fullName>
    </submittedName>
</protein>
<reference evidence="2 3" key="1">
    <citation type="submission" date="2014-04" db="EMBL/GenBank/DDBJ databases">
        <title>Evolutionary Origins and Diversification of the Mycorrhizal Mutualists.</title>
        <authorList>
            <consortium name="DOE Joint Genome Institute"/>
            <consortium name="Mycorrhizal Genomics Consortium"/>
            <person name="Kohler A."/>
            <person name="Kuo A."/>
            <person name="Nagy L.G."/>
            <person name="Floudas D."/>
            <person name="Copeland A."/>
            <person name="Barry K.W."/>
            <person name="Cichocki N."/>
            <person name="Veneault-Fourrey C."/>
            <person name="LaButti K."/>
            <person name="Lindquist E.A."/>
            <person name="Lipzen A."/>
            <person name="Lundell T."/>
            <person name="Morin E."/>
            <person name="Murat C."/>
            <person name="Riley R."/>
            <person name="Ohm R."/>
            <person name="Sun H."/>
            <person name="Tunlid A."/>
            <person name="Henrissat B."/>
            <person name="Grigoriev I.V."/>
            <person name="Hibbett D.S."/>
            <person name="Martin F."/>
        </authorList>
    </citation>
    <scope>NUCLEOTIDE SEQUENCE [LARGE SCALE GENOMIC DNA]</scope>
    <source>
        <strain evidence="2 3">MD-312</strain>
    </source>
</reference>
<name>A0A0C9W6T1_9AGAM</name>
<organism evidence="2 3">
    <name type="scientific">Hydnomerulius pinastri MD-312</name>
    <dbReference type="NCBI Taxonomy" id="994086"/>
    <lineage>
        <taxon>Eukaryota</taxon>
        <taxon>Fungi</taxon>
        <taxon>Dikarya</taxon>
        <taxon>Basidiomycota</taxon>
        <taxon>Agaricomycotina</taxon>
        <taxon>Agaricomycetes</taxon>
        <taxon>Agaricomycetidae</taxon>
        <taxon>Boletales</taxon>
        <taxon>Boletales incertae sedis</taxon>
        <taxon>Leucogyrophana</taxon>
    </lineage>
</organism>
<feature type="compositionally biased region" description="Basic and acidic residues" evidence="1">
    <location>
        <begin position="7"/>
        <end position="20"/>
    </location>
</feature>
<feature type="compositionally biased region" description="Acidic residues" evidence="1">
    <location>
        <begin position="21"/>
        <end position="32"/>
    </location>
</feature>
<dbReference type="Proteomes" id="UP000053820">
    <property type="component" value="Unassembled WGS sequence"/>
</dbReference>
<dbReference type="AlphaFoldDB" id="A0A0C9W6T1"/>
<proteinExistence type="predicted"/>
<gene>
    <name evidence="2" type="ORF">HYDPIDRAFT_119457</name>
</gene>
<dbReference type="EMBL" id="KN839931">
    <property type="protein sequence ID" value="KIJ58521.1"/>
    <property type="molecule type" value="Genomic_DNA"/>
</dbReference>
<dbReference type="HOGENOM" id="CLU_189571_0_0_1"/>
<evidence type="ECO:0000256" key="1">
    <source>
        <dbReference type="SAM" id="MobiDB-lite"/>
    </source>
</evidence>
<evidence type="ECO:0000313" key="3">
    <source>
        <dbReference type="Proteomes" id="UP000053820"/>
    </source>
</evidence>